<dbReference type="InterPro" id="IPR050832">
    <property type="entry name" value="Bact_Acetyltransf"/>
</dbReference>
<evidence type="ECO:0000313" key="6">
    <source>
        <dbReference type="Proteomes" id="UP000199055"/>
    </source>
</evidence>
<dbReference type="Pfam" id="PF00583">
    <property type="entry name" value="Acetyltransf_1"/>
    <property type="match status" value="2"/>
</dbReference>
<evidence type="ECO:0000259" key="4">
    <source>
        <dbReference type="PROSITE" id="PS51186"/>
    </source>
</evidence>
<dbReference type="PANTHER" id="PTHR43877">
    <property type="entry name" value="AMINOALKYLPHOSPHONATE N-ACETYLTRANSFERASE-RELATED-RELATED"/>
    <property type="match status" value="1"/>
</dbReference>
<reference evidence="5 6" key="1">
    <citation type="submission" date="2016-10" db="EMBL/GenBank/DDBJ databases">
        <authorList>
            <person name="de Groot N.N."/>
        </authorList>
    </citation>
    <scope>NUCLEOTIDE SEQUENCE [LARGE SCALE GENOMIC DNA]</scope>
    <source>
        <strain evidence="5 6">CGMCC 4.3519</strain>
    </source>
</reference>
<evidence type="ECO:0000256" key="3">
    <source>
        <dbReference type="SAM" id="MobiDB-lite"/>
    </source>
</evidence>
<feature type="domain" description="N-acetyltransferase" evidence="4">
    <location>
        <begin position="1"/>
        <end position="131"/>
    </location>
</feature>
<dbReference type="AlphaFoldDB" id="A0A1H9IUN7"/>
<gene>
    <name evidence="5" type="ORF">SAMN05216481_11590</name>
</gene>
<dbReference type="STRING" id="403935.SAMN05216481_11590"/>
<dbReference type="Proteomes" id="UP000199055">
    <property type="component" value="Unassembled WGS sequence"/>
</dbReference>
<dbReference type="SUPFAM" id="SSF55729">
    <property type="entry name" value="Acyl-CoA N-acyltransferases (Nat)"/>
    <property type="match status" value="2"/>
</dbReference>
<feature type="compositionally biased region" description="Basic and acidic residues" evidence="3">
    <location>
        <begin position="9"/>
        <end position="20"/>
    </location>
</feature>
<feature type="domain" description="N-acetyltransferase" evidence="4">
    <location>
        <begin position="125"/>
        <end position="276"/>
    </location>
</feature>
<keyword evidence="2 5" id="KW-0012">Acyltransferase</keyword>
<dbReference type="InterPro" id="IPR016181">
    <property type="entry name" value="Acyl_CoA_acyltransferase"/>
</dbReference>
<keyword evidence="6" id="KW-1185">Reference proteome</keyword>
<name>A0A1H9IUN7_9ACTN</name>
<accession>A0A1H9IUN7</accession>
<protein>
    <submittedName>
        <fullName evidence="5">L-amino acid N-acyltransferase YncA</fullName>
    </submittedName>
</protein>
<dbReference type="InterPro" id="IPR000182">
    <property type="entry name" value="GNAT_dom"/>
</dbReference>
<dbReference type="PROSITE" id="PS51186">
    <property type="entry name" value="GNAT"/>
    <property type="match status" value="2"/>
</dbReference>
<dbReference type="GO" id="GO:0016747">
    <property type="term" value="F:acyltransferase activity, transferring groups other than amino-acyl groups"/>
    <property type="evidence" value="ECO:0007669"/>
    <property type="project" value="InterPro"/>
</dbReference>
<evidence type="ECO:0000313" key="5">
    <source>
        <dbReference type="EMBL" id="SEQ78491.1"/>
    </source>
</evidence>
<dbReference type="EMBL" id="FOET01000015">
    <property type="protein sequence ID" value="SEQ78491.1"/>
    <property type="molecule type" value="Genomic_DNA"/>
</dbReference>
<keyword evidence="1 5" id="KW-0808">Transferase</keyword>
<feature type="region of interest" description="Disordered" evidence="3">
    <location>
        <begin position="1"/>
        <end position="20"/>
    </location>
</feature>
<dbReference type="CDD" id="cd04301">
    <property type="entry name" value="NAT_SF"/>
    <property type="match status" value="1"/>
</dbReference>
<organism evidence="5 6">
    <name type="scientific">Streptomyces radiopugnans</name>
    <dbReference type="NCBI Taxonomy" id="403935"/>
    <lineage>
        <taxon>Bacteria</taxon>
        <taxon>Bacillati</taxon>
        <taxon>Actinomycetota</taxon>
        <taxon>Actinomycetes</taxon>
        <taxon>Kitasatosporales</taxon>
        <taxon>Streptomycetaceae</taxon>
        <taxon>Streptomyces</taxon>
    </lineage>
</organism>
<sequence length="276" mass="29633">MTTTLRPTGPERHAADGARSRSYDVCVNGRPVGRVRLATDGRFGPSAGRIEELAVHGPDRRRGRATVAALAAEEVLRGWGVRRIEASVPADAGPALRLAAALGYAERSRSMAKELSEPPVLPGGSAMRPLEADEYPAWLEGRREAYARVWAGWGMDPERARLRSEADHAGLLPDGPDTAGTALRVLVHEGADVGTLWLATARARGSGAWVFDVEVAPSHRGRGHGRTLMLAAERECLAAGVRTLGLNVFTDNAAALRLYESLGHRPTAHHLYKPLL</sequence>
<evidence type="ECO:0000256" key="1">
    <source>
        <dbReference type="ARBA" id="ARBA00022679"/>
    </source>
</evidence>
<proteinExistence type="predicted"/>
<dbReference type="Gene3D" id="3.40.630.30">
    <property type="match status" value="2"/>
</dbReference>
<dbReference type="RefSeq" id="WP_093662478.1">
    <property type="nucleotide sequence ID" value="NZ_FOET01000015.1"/>
</dbReference>
<evidence type="ECO:0000256" key="2">
    <source>
        <dbReference type="ARBA" id="ARBA00023315"/>
    </source>
</evidence>